<gene>
    <name evidence="1" type="ordered locus">BMEII0459</name>
</gene>
<dbReference type="eggNOG" id="ENOG5031AN3">
    <property type="taxonomic scope" value="Bacteria"/>
</dbReference>
<sequence length="83" mass="9468">MSFPGTRRLATSQIWTIQLAAWSRLWRLNKAFAQTCRLFDLGLAFLHSFGYQRTVQPETVGFLREDGTKVPGRFSSVGRAHHS</sequence>
<name>Q8YCR9_BRUME</name>
<dbReference type="EMBL" id="AE008918">
    <property type="protein sequence ID" value="AAL53701.1"/>
    <property type="molecule type" value="Genomic_DNA"/>
</dbReference>
<accession>Q8YCR9</accession>
<dbReference type="Proteomes" id="UP000000419">
    <property type="component" value="Chromosome II"/>
</dbReference>
<keyword evidence="2" id="KW-1185">Reference proteome</keyword>
<organism evidence="1 2">
    <name type="scientific">Brucella melitensis biotype 1 (strain ATCC 23456 / CCUG 17765 / NCTC 10094 / 16M)</name>
    <dbReference type="NCBI Taxonomy" id="224914"/>
    <lineage>
        <taxon>Bacteria</taxon>
        <taxon>Pseudomonadati</taxon>
        <taxon>Pseudomonadota</taxon>
        <taxon>Alphaproteobacteria</taxon>
        <taxon>Hyphomicrobiales</taxon>
        <taxon>Brucellaceae</taxon>
        <taxon>Brucella/Ochrobactrum group</taxon>
        <taxon>Brucella</taxon>
    </lineage>
</organism>
<evidence type="ECO:0000313" key="1">
    <source>
        <dbReference type="EMBL" id="AAL53701.1"/>
    </source>
</evidence>
<protein>
    <submittedName>
        <fullName evidence="1">Uncharacterized protein</fullName>
    </submittedName>
</protein>
<reference evidence="1 2" key="1">
    <citation type="journal article" date="2002" name="Proc. Natl. Acad. Sci. U.S.A.">
        <title>The genome sequence of the facultative intracellular pathogen Brucella melitensis.</title>
        <authorList>
            <person name="DelVecchio V.G."/>
            <person name="Kapatral V."/>
            <person name="Redkar R.J."/>
            <person name="Patra G."/>
            <person name="Mujer C."/>
            <person name="Los T."/>
            <person name="Ivanova N."/>
            <person name="Anderson I."/>
            <person name="Bhattacharyya A."/>
            <person name="Lykidis A."/>
            <person name="Reznik G."/>
            <person name="Jablonski L."/>
            <person name="Larsen N."/>
            <person name="D'Souza M."/>
            <person name="Bernal A."/>
            <person name="Mazur M."/>
            <person name="Goltsman E."/>
            <person name="Selkov E."/>
            <person name="Elzer P.H."/>
            <person name="Hagius S."/>
            <person name="O'Callaghan D."/>
            <person name="Letesson J.J."/>
            <person name="Haselkorn R."/>
            <person name="Kyrpides N."/>
            <person name="Overbeek R."/>
        </authorList>
    </citation>
    <scope>NUCLEOTIDE SEQUENCE [LARGE SCALE GENOMIC DNA]</scope>
    <source>
        <strain evidence="2">ATCC 23456 / CCUG 17765 / NCTC 10094 / 16M</strain>
    </source>
</reference>
<dbReference type="PIR" id="AB3567">
    <property type="entry name" value="AB3567"/>
</dbReference>
<dbReference type="KEGG" id="bme:BMEII0459"/>
<proteinExistence type="predicted"/>
<evidence type="ECO:0000313" key="2">
    <source>
        <dbReference type="Proteomes" id="UP000000419"/>
    </source>
</evidence>
<dbReference type="AlphaFoldDB" id="Q8YCR9"/>